<dbReference type="GO" id="GO:0003677">
    <property type="term" value="F:DNA binding"/>
    <property type="evidence" value="ECO:0007669"/>
    <property type="project" value="UniProtKB-KW"/>
</dbReference>
<dbReference type="InterPro" id="IPR029016">
    <property type="entry name" value="GAF-like_dom_sf"/>
</dbReference>
<reference evidence="6 9" key="1">
    <citation type="journal article" date="2014" name="Int. J. Syst. Evol. Microbiol.">
        <title>Complete genome sequence of Corynebacterium casei LMG S-19264T (=DSM 44701T), isolated from a smear-ripened cheese.</title>
        <authorList>
            <consortium name="US DOE Joint Genome Institute (JGI-PGF)"/>
            <person name="Walter F."/>
            <person name="Albersmeier A."/>
            <person name="Kalinowski J."/>
            <person name="Ruckert C."/>
        </authorList>
    </citation>
    <scope>NUCLEOTIDE SEQUENCE [LARGE SCALE GENOMIC DNA]</scope>
    <source>
        <strain evidence="6 9">JCM 4434</strain>
    </source>
</reference>
<dbReference type="AlphaFoldDB" id="A0A1E7NDU8"/>
<dbReference type="KEGG" id="kau:B6264_01065"/>
<gene>
    <name evidence="6" type="ORF">GCM10010502_28130</name>
    <name evidence="7" type="ORF">HS99_0020650</name>
</gene>
<dbReference type="GeneID" id="97485906"/>
<dbReference type="GO" id="GO:0003700">
    <property type="term" value="F:DNA-binding transcription factor activity"/>
    <property type="evidence" value="ECO:0007669"/>
    <property type="project" value="TreeGrafter"/>
</dbReference>
<protein>
    <submittedName>
        <fullName evidence="7">IclR family transcriptional regulator</fullName>
    </submittedName>
</protein>
<dbReference type="PANTHER" id="PTHR30136">
    <property type="entry name" value="HELIX-TURN-HELIX TRANSCRIPTIONAL REGULATOR, ICLR FAMILY"/>
    <property type="match status" value="1"/>
</dbReference>
<feature type="domain" description="IclR-ED" evidence="5">
    <location>
        <begin position="81"/>
        <end position="259"/>
    </location>
</feature>
<dbReference type="Pfam" id="PF01614">
    <property type="entry name" value="IclR_C"/>
    <property type="match status" value="1"/>
</dbReference>
<dbReference type="GO" id="GO:0045892">
    <property type="term" value="P:negative regulation of DNA-templated transcription"/>
    <property type="evidence" value="ECO:0007669"/>
    <property type="project" value="TreeGrafter"/>
</dbReference>
<dbReference type="Pfam" id="PF09339">
    <property type="entry name" value="HTH_IclR"/>
    <property type="match status" value="1"/>
</dbReference>
<dbReference type="OrthoDB" id="5242615at2"/>
<reference evidence="6" key="5">
    <citation type="submission" date="2020-09" db="EMBL/GenBank/DDBJ databases">
        <authorList>
            <person name="Sun Q."/>
            <person name="Ohkuma M."/>
        </authorList>
    </citation>
    <scope>NUCLEOTIDE SEQUENCE</scope>
    <source>
        <strain evidence="6">JCM 4434</strain>
    </source>
</reference>
<evidence type="ECO:0000256" key="3">
    <source>
        <dbReference type="ARBA" id="ARBA00023163"/>
    </source>
</evidence>
<evidence type="ECO:0000313" key="7">
    <source>
        <dbReference type="EMBL" id="OEV38663.1"/>
    </source>
</evidence>
<accession>A0A8H9HLD3</accession>
<keyword evidence="8" id="KW-1185">Reference proteome</keyword>
<dbReference type="InterPro" id="IPR014757">
    <property type="entry name" value="Tscrpt_reg_IclR_C"/>
</dbReference>
<dbReference type="RefSeq" id="WP_046387358.1">
    <property type="nucleotide sequence ID" value="NZ_BMUB01000005.1"/>
</dbReference>
<dbReference type="PANTHER" id="PTHR30136:SF24">
    <property type="entry name" value="HTH-TYPE TRANSCRIPTIONAL REPRESSOR ALLR"/>
    <property type="match status" value="1"/>
</dbReference>
<keyword evidence="1" id="KW-0805">Transcription regulation</keyword>
<proteinExistence type="predicted"/>
<keyword evidence="3" id="KW-0804">Transcription</keyword>
<dbReference type="SUPFAM" id="SSF55781">
    <property type="entry name" value="GAF domain-like"/>
    <property type="match status" value="1"/>
</dbReference>
<evidence type="ECO:0000256" key="1">
    <source>
        <dbReference type="ARBA" id="ARBA00023015"/>
    </source>
</evidence>
<name>A0A1E7NDU8_KITAU</name>
<reference evidence="7 8" key="2">
    <citation type="submission" date="2014-07" db="EMBL/GenBank/DDBJ databases">
        <authorList>
            <person name="Zhang J.E."/>
            <person name="Yang H."/>
            <person name="Guo J."/>
            <person name="Deng Z."/>
            <person name="Luo H."/>
            <person name="Luo M."/>
            <person name="Zhao B."/>
        </authorList>
    </citation>
    <scope>NUCLEOTIDE SEQUENCE [LARGE SCALE GENOMIC DNA]</scope>
    <source>
        <strain evidence="7">ATCC 10762</strain>
        <strain evidence="8">ATCC 10762 / DSM 40127 / CCM 3239 / JCM 4008 / LMG 5968 / NBRC 12843 / NCIMB 8234 / A-377</strain>
    </source>
</reference>
<dbReference type="Gene3D" id="3.30.450.40">
    <property type="match status" value="1"/>
</dbReference>
<dbReference type="Gene3D" id="1.10.10.10">
    <property type="entry name" value="Winged helix-like DNA-binding domain superfamily/Winged helix DNA-binding domain"/>
    <property type="match status" value="1"/>
</dbReference>
<feature type="domain" description="HTH iclR-type" evidence="4">
    <location>
        <begin position="20"/>
        <end position="80"/>
    </location>
</feature>
<dbReference type="EMBL" id="JPRF03000013">
    <property type="protein sequence ID" value="OEV38663.1"/>
    <property type="molecule type" value="Genomic_DNA"/>
</dbReference>
<dbReference type="InterPro" id="IPR050707">
    <property type="entry name" value="HTH_MetabolicPath_Reg"/>
</dbReference>
<evidence type="ECO:0000313" key="8">
    <source>
        <dbReference type="Proteomes" id="UP000037395"/>
    </source>
</evidence>
<keyword evidence="2" id="KW-0238">DNA-binding</keyword>
<organism evidence="7 8">
    <name type="scientific">Kitasatospora aureofaciens</name>
    <name type="common">Streptomyces aureofaciens</name>
    <dbReference type="NCBI Taxonomy" id="1894"/>
    <lineage>
        <taxon>Bacteria</taxon>
        <taxon>Bacillati</taxon>
        <taxon>Actinomycetota</taxon>
        <taxon>Actinomycetes</taxon>
        <taxon>Kitasatosporales</taxon>
        <taxon>Streptomycetaceae</taxon>
        <taxon>Kitasatospora</taxon>
    </lineage>
</organism>
<accession>A0A1E7NDU8</accession>
<evidence type="ECO:0000313" key="9">
    <source>
        <dbReference type="Proteomes" id="UP000610124"/>
    </source>
</evidence>
<sequence>MSTPAPGRHAALDQGLAGPFTSLQHALRLLEAVDRHPDGATLVALARETSLGLPTVRRLAEILEIEGYLQCQDGGWVLGGTFALLGQHNREQLVKARLNRKLAELRDELGAAVYFSRYHDGELTVEAVSAADYAPAVQEWVDFRATAHASAIGKCLLSQLDSDGRRDHLSRHPVARLTSRTVTDADQLMHRLERQPATVPVLDIQEYALGTVCAAVPITAGSTVGCLATSMPVDNIHKLKAAAELLAARAAPLMLAMAV</sequence>
<dbReference type="InterPro" id="IPR036390">
    <property type="entry name" value="WH_DNA-bd_sf"/>
</dbReference>
<evidence type="ECO:0000259" key="4">
    <source>
        <dbReference type="PROSITE" id="PS51077"/>
    </source>
</evidence>
<dbReference type="Proteomes" id="UP000037395">
    <property type="component" value="Unassembled WGS sequence"/>
</dbReference>
<dbReference type="PROSITE" id="PS51078">
    <property type="entry name" value="ICLR_ED"/>
    <property type="match status" value="1"/>
</dbReference>
<evidence type="ECO:0000256" key="2">
    <source>
        <dbReference type="ARBA" id="ARBA00023125"/>
    </source>
</evidence>
<comment type="caution">
    <text evidence="7">The sequence shown here is derived from an EMBL/GenBank/DDBJ whole genome shotgun (WGS) entry which is preliminary data.</text>
</comment>
<evidence type="ECO:0000313" key="6">
    <source>
        <dbReference type="EMBL" id="GGU74678.1"/>
    </source>
</evidence>
<dbReference type="Proteomes" id="UP000610124">
    <property type="component" value="Unassembled WGS sequence"/>
</dbReference>
<dbReference type="EMBL" id="BMUB01000005">
    <property type="protein sequence ID" value="GGU74678.1"/>
    <property type="molecule type" value="Genomic_DNA"/>
</dbReference>
<reference evidence="7" key="3">
    <citation type="submission" date="2016-08" db="EMBL/GenBank/DDBJ databases">
        <title>Sequencing, Assembly and Comparative Genomics of S. aureofaciens ATCC 10762.</title>
        <authorList>
            <person name="Gradnigo J.S."/>
            <person name="Johnson N."/>
            <person name="Somerville G.A."/>
        </authorList>
    </citation>
    <scope>NUCLEOTIDE SEQUENCE [LARGE SCALE GENOMIC DNA]</scope>
    <source>
        <strain evidence="7">ATCC 10762</strain>
    </source>
</reference>
<dbReference type="PROSITE" id="PS51077">
    <property type="entry name" value="HTH_ICLR"/>
    <property type="match status" value="1"/>
</dbReference>
<dbReference type="SUPFAM" id="SSF46785">
    <property type="entry name" value="Winged helix' DNA-binding domain"/>
    <property type="match status" value="1"/>
</dbReference>
<dbReference type="InterPro" id="IPR036388">
    <property type="entry name" value="WH-like_DNA-bd_sf"/>
</dbReference>
<dbReference type="InterPro" id="IPR005471">
    <property type="entry name" value="Tscrpt_reg_IclR_N"/>
</dbReference>
<reference evidence="8" key="4">
    <citation type="submission" date="2016-08" db="EMBL/GenBank/DDBJ databases">
        <title>Sequencing, assembly and comparative genomics of S. aureofaciens ATCC 10762.</title>
        <authorList>
            <person name="Gradnigo J.S."/>
            <person name="Johnson N."/>
            <person name="Somerville G.A."/>
        </authorList>
    </citation>
    <scope>NUCLEOTIDE SEQUENCE [LARGE SCALE GENOMIC DNA]</scope>
    <source>
        <strain evidence="8">ATCC 10762 / DSM 40127 / CCM 3239 / JCM 4008 / LMG 5968 / NBRC 12843 / NCIMB 8234 / A-377</strain>
    </source>
</reference>
<evidence type="ECO:0000259" key="5">
    <source>
        <dbReference type="PROSITE" id="PS51078"/>
    </source>
</evidence>